<dbReference type="EMBL" id="JARBJD010000032">
    <property type="protein sequence ID" value="KAK2959146.1"/>
    <property type="molecule type" value="Genomic_DNA"/>
</dbReference>
<dbReference type="Proteomes" id="UP001281761">
    <property type="component" value="Unassembled WGS sequence"/>
</dbReference>
<name>A0ABQ9Y5X9_9EUKA</name>
<sequence length="149" mass="16953">MLSSQTIVPSVPSNKRCHHPLHKSPCPLLPSHRPLVSSHPRKLKQRFDLFWVYIQHIHTDASPLPPRGGDGRIWCFDNGWRVWGISSFQSNHIETGKFKIDSLALSFCPFDQSSALPPSHRPRLGQTLLPPSHTTRVHLRSLPIPLHFV</sequence>
<evidence type="ECO:0000313" key="2">
    <source>
        <dbReference type="Proteomes" id="UP001281761"/>
    </source>
</evidence>
<proteinExistence type="predicted"/>
<evidence type="ECO:0000313" key="1">
    <source>
        <dbReference type="EMBL" id="KAK2959146.1"/>
    </source>
</evidence>
<keyword evidence="2" id="KW-1185">Reference proteome</keyword>
<reference evidence="1 2" key="1">
    <citation type="journal article" date="2022" name="bioRxiv">
        <title>Genomics of Preaxostyla Flagellates Illuminates Evolutionary Transitions and the Path Towards Mitochondrial Loss.</title>
        <authorList>
            <person name="Novak L.V.F."/>
            <person name="Treitli S.C."/>
            <person name="Pyrih J."/>
            <person name="Halakuc P."/>
            <person name="Pipaliya S.V."/>
            <person name="Vacek V."/>
            <person name="Brzon O."/>
            <person name="Soukal P."/>
            <person name="Eme L."/>
            <person name="Dacks J.B."/>
            <person name="Karnkowska A."/>
            <person name="Elias M."/>
            <person name="Hampl V."/>
        </authorList>
    </citation>
    <scope>NUCLEOTIDE SEQUENCE [LARGE SCALE GENOMIC DNA]</scope>
    <source>
        <strain evidence="1">NAU3</strain>
        <tissue evidence="1">Gut</tissue>
    </source>
</reference>
<protein>
    <submittedName>
        <fullName evidence="1">Uncharacterized protein</fullName>
    </submittedName>
</protein>
<comment type="caution">
    <text evidence="1">The sequence shown here is derived from an EMBL/GenBank/DDBJ whole genome shotgun (WGS) entry which is preliminary data.</text>
</comment>
<organism evidence="1 2">
    <name type="scientific">Blattamonas nauphoetae</name>
    <dbReference type="NCBI Taxonomy" id="2049346"/>
    <lineage>
        <taxon>Eukaryota</taxon>
        <taxon>Metamonada</taxon>
        <taxon>Preaxostyla</taxon>
        <taxon>Oxymonadida</taxon>
        <taxon>Blattamonas</taxon>
    </lineage>
</organism>
<gene>
    <name evidence="1" type="ORF">BLNAU_5941</name>
</gene>
<accession>A0ABQ9Y5X9</accession>